<dbReference type="Proteomes" id="UP000075476">
    <property type="component" value="Unassembled WGS sequence"/>
</dbReference>
<feature type="transmembrane region" description="Helical" evidence="1">
    <location>
        <begin position="20"/>
        <end position="43"/>
    </location>
</feature>
<accession>A0A9X0MKE9</accession>
<reference evidence="2 4" key="1">
    <citation type="submission" date="2015-12" db="EMBL/GenBank/DDBJ databases">
        <title>Bacillus cereus Group isolate.</title>
        <authorList>
            <person name="Kovac J."/>
        </authorList>
    </citation>
    <scope>NUCLEOTIDE SEQUENCE [LARGE SCALE GENOMIC DNA]</scope>
    <source>
        <strain evidence="2 4">FSL K6-0073</strain>
    </source>
</reference>
<dbReference type="Proteomes" id="UP000220210">
    <property type="component" value="Unassembled WGS sequence"/>
</dbReference>
<organism evidence="2 4">
    <name type="scientific">Bacillus cereus</name>
    <dbReference type="NCBI Taxonomy" id="1396"/>
    <lineage>
        <taxon>Bacteria</taxon>
        <taxon>Bacillati</taxon>
        <taxon>Bacillota</taxon>
        <taxon>Bacilli</taxon>
        <taxon>Bacillales</taxon>
        <taxon>Bacillaceae</taxon>
        <taxon>Bacillus</taxon>
        <taxon>Bacillus cereus group</taxon>
    </lineage>
</organism>
<keyword evidence="1" id="KW-0472">Membrane</keyword>
<reference evidence="3 5" key="2">
    <citation type="submission" date="2017-09" db="EMBL/GenBank/DDBJ databases">
        <title>Large-scale bioinformatics analysis of Bacillus genomes uncovers conserved roles of natural products in bacterial physiology.</title>
        <authorList>
            <consortium name="Agbiome Team Llc"/>
            <person name="Bleich R.M."/>
            <person name="Kirk G.J."/>
            <person name="Santa Maria K.C."/>
            <person name="Allen S.E."/>
            <person name="Farag S."/>
            <person name="Shank E.A."/>
            <person name="Bowers A."/>
        </authorList>
    </citation>
    <scope>NUCLEOTIDE SEQUENCE [LARGE SCALE GENOMIC DNA]</scope>
    <source>
        <strain evidence="3 5">AFS020204</strain>
    </source>
</reference>
<protein>
    <submittedName>
        <fullName evidence="2">Uncharacterized protein</fullName>
    </submittedName>
</protein>
<keyword evidence="1" id="KW-0812">Transmembrane</keyword>
<gene>
    <name evidence="2" type="ORF">AT268_32985</name>
    <name evidence="3" type="ORF">CN357_03255</name>
</gene>
<sequence length="174" mass="19547">MKLKMKIKTFLENKKGVATIEIAICAMLFIIAIGAFIDLSAILSKINSISSTNAYVSRVVGAQGGVKTRTPENFKGEYIHSKELYQNVKNSLERSGLKESDWSMYIDGRRLTNSINVPLKDYGNEITIKLETNLKWDLLSNFIPGDLTNNQTSERTVVSSFKVRTGDIKSEYKQ</sequence>
<comment type="caution">
    <text evidence="2">The sequence shown here is derived from an EMBL/GenBank/DDBJ whole genome shotgun (WGS) entry which is preliminary data.</text>
</comment>
<evidence type="ECO:0000313" key="5">
    <source>
        <dbReference type="Proteomes" id="UP000220210"/>
    </source>
</evidence>
<evidence type="ECO:0000313" key="4">
    <source>
        <dbReference type="Proteomes" id="UP000075476"/>
    </source>
</evidence>
<proteinExistence type="predicted"/>
<name>A0A9X0MKE9_BACCE</name>
<keyword evidence="1" id="KW-1133">Transmembrane helix</keyword>
<dbReference type="AlphaFoldDB" id="A0A9X0MKE9"/>
<dbReference type="EMBL" id="NTSO01000002">
    <property type="protein sequence ID" value="PFF51728.1"/>
    <property type="molecule type" value="Genomic_DNA"/>
</dbReference>
<evidence type="ECO:0000313" key="3">
    <source>
        <dbReference type="EMBL" id="PFF51728.1"/>
    </source>
</evidence>
<evidence type="ECO:0000256" key="1">
    <source>
        <dbReference type="SAM" id="Phobius"/>
    </source>
</evidence>
<evidence type="ECO:0000313" key="2">
    <source>
        <dbReference type="EMBL" id="KXY51300.1"/>
    </source>
</evidence>
<dbReference type="EMBL" id="LOMO01000001">
    <property type="protein sequence ID" value="KXY51300.1"/>
    <property type="molecule type" value="Genomic_DNA"/>
</dbReference>
<dbReference type="RefSeq" id="WP_061662635.1">
    <property type="nucleotide sequence ID" value="NZ_LOMO01000001.1"/>
</dbReference>